<dbReference type="OrthoDB" id="9804590at2"/>
<feature type="binding site" evidence="4">
    <location>
        <position position="338"/>
    </location>
    <ligand>
        <name>S-adenosyl-L-methionine</name>
        <dbReference type="ChEBI" id="CHEBI:59789"/>
    </ligand>
</feature>
<dbReference type="Pfam" id="PF05958">
    <property type="entry name" value="tRNA_U5-meth_tr"/>
    <property type="match status" value="1"/>
</dbReference>
<name>A0A1H7YCP9_9BACT</name>
<protein>
    <submittedName>
        <fullName evidence="7">23S rRNA (Uracil1939-C5)-methyltransferase</fullName>
    </submittedName>
</protein>
<dbReference type="PROSITE" id="PS01231">
    <property type="entry name" value="TRMA_2"/>
    <property type="match status" value="1"/>
</dbReference>
<dbReference type="NCBIfam" id="TIGR00479">
    <property type="entry name" value="rumA"/>
    <property type="match status" value="1"/>
</dbReference>
<keyword evidence="8" id="KW-1185">Reference proteome</keyword>
<evidence type="ECO:0000313" key="8">
    <source>
        <dbReference type="Proteomes" id="UP000198744"/>
    </source>
</evidence>
<keyword evidence="1 4" id="KW-0489">Methyltransferase</keyword>
<evidence type="ECO:0000259" key="6">
    <source>
        <dbReference type="PROSITE" id="PS50926"/>
    </source>
</evidence>
<dbReference type="RefSeq" id="WP_139198324.1">
    <property type="nucleotide sequence ID" value="NZ_FOBS01000015.1"/>
</dbReference>
<dbReference type="AlphaFoldDB" id="A0A1H7YCP9"/>
<dbReference type="Gene3D" id="2.40.50.140">
    <property type="entry name" value="Nucleic acid-binding proteins"/>
    <property type="match status" value="1"/>
</dbReference>
<dbReference type="InterPro" id="IPR030390">
    <property type="entry name" value="MeTrfase_TrmA_AS"/>
</dbReference>
<dbReference type="InterPro" id="IPR029063">
    <property type="entry name" value="SAM-dependent_MTases_sf"/>
</dbReference>
<dbReference type="PROSITE" id="PS01230">
    <property type="entry name" value="TRMA_1"/>
    <property type="match status" value="1"/>
</dbReference>
<dbReference type="SUPFAM" id="SSF50249">
    <property type="entry name" value="Nucleic acid-binding proteins"/>
    <property type="match status" value="1"/>
</dbReference>
<evidence type="ECO:0000313" key="7">
    <source>
        <dbReference type="EMBL" id="SEM43743.1"/>
    </source>
</evidence>
<evidence type="ECO:0000256" key="4">
    <source>
        <dbReference type="PROSITE-ProRule" id="PRU01024"/>
    </source>
</evidence>
<dbReference type="SUPFAM" id="SSF53335">
    <property type="entry name" value="S-adenosyl-L-methionine-dependent methyltransferases"/>
    <property type="match status" value="1"/>
</dbReference>
<comment type="similarity">
    <text evidence="4">Belongs to the class I-like SAM-binding methyltransferase superfamily. RNA M5U methyltransferase family.</text>
</comment>
<feature type="active site" evidence="5">
    <location>
        <position position="365"/>
    </location>
</feature>
<feature type="binding site" evidence="4">
    <location>
        <position position="239"/>
    </location>
    <ligand>
        <name>S-adenosyl-L-methionine</name>
        <dbReference type="ChEBI" id="CHEBI:59789"/>
    </ligand>
</feature>
<feature type="binding site" evidence="4">
    <location>
        <position position="268"/>
    </location>
    <ligand>
        <name>S-adenosyl-L-methionine</name>
        <dbReference type="ChEBI" id="CHEBI:59789"/>
    </ligand>
</feature>
<dbReference type="PANTHER" id="PTHR11061">
    <property type="entry name" value="RNA M5U METHYLTRANSFERASE"/>
    <property type="match status" value="1"/>
</dbReference>
<reference evidence="7 8" key="1">
    <citation type="submission" date="2016-10" db="EMBL/GenBank/DDBJ databases">
        <authorList>
            <person name="de Groot N.N."/>
        </authorList>
    </citation>
    <scope>NUCLEOTIDE SEQUENCE [LARGE SCALE GENOMIC DNA]</scope>
    <source>
        <strain evidence="7 8">DSM 8423</strain>
    </source>
</reference>
<proteinExistence type="inferred from homology"/>
<evidence type="ECO:0000256" key="5">
    <source>
        <dbReference type="PROSITE-ProRule" id="PRU10015"/>
    </source>
</evidence>
<accession>A0A1H7YCP9</accession>
<dbReference type="STRING" id="43775.SAMN04489760_11573"/>
<dbReference type="InterPro" id="IPR002792">
    <property type="entry name" value="TRAM_dom"/>
</dbReference>
<dbReference type="Gene3D" id="3.40.50.150">
    <property type="entry name" value="Vaccinia Virus protein VP39"/>
    <property type="match status" value="2"/>
</dbReference>
<feature type="domain" description="TRAM" evidence="6">
    <location>
        <begin position="4"/>
        <end position="62"/>
    </location>
</feature>
<dbReference type="InterPro" id="IPR010280">
    <property type="entry name" value="U5_MeTrfase_fam"/>
</dbReference>
<dbReference type="GO" id="GO:0070475">
    <property type="term" value="P:rRNA base methylation"/>
    <property type="evidence" value="ECO:0007669"/>
    <property type="project" value="TreeGrafter"/>
</dbReference>
<dbReference type="Gene3D" id="2.40.50.1070">
    <property type="match status" value="1"/>
</dbReference>
<dbReference type="InterPro" id="IPR012340">
    <property type="entry name" value="NA-bd_OB-fold"/>
</dbReference>
<evidence type="ECO:0000256" key="1">
    <source>
        <dbReference type="ARBA" id="ARBA00022603"/>
    </source>
</evidence>
<feature type="active site" description="Nucleophile" evidence="4">
    <location>
        <position position="365"/>
    </location>
</feature>
<feature type="binding site" evidence="4">
    <location>
        <position position="289"/>
    </location>
    <ligand>
        <name>S-adenosyl-L-methionine</name>
        <dbReference type="ChEBI" id="CHEBI:59789"/>
    </ligand>
</feature>
<keyword evidence="3 4" id="KW-0949">S-adenosyl-L-methionine</keyword>
<dbReference type="PROSITE" id="PS50926">
    <property type="entry name" value="TRAM"/>
    <property type="match status" value="1"/>
</dbReference>
<dbReference type="Pfam" id="PF01938">
    <property type="entry name" value="TRAM"/>
    <property type="match status" value="1"/>
</dbReference>
<gene>
    <name evidence="7" type="ORF">SAMN04489760_11573</name>
</gene>
<dbReference type="PROSITE" id="PS51687">
    <property type="entry name" value="SAM_MT_RNA_M5U"/>
    <property type="match status" value="1"/>
</dbReference>
<dbReference type="CDD" id="cd02440">
    <property type="entry name" value="AdoMet_MTases"/>
    <property type="match status" value="1"/>
</dbReference>
<dbReference type="Proteomes" id="UP000198744">
    <property type="component" value="Unassembled WGS sequence"/>
</dbReference>
<evidence type="ECO:0000256" key="3">
    <source>
        <dbReference type="ARBA" id="ARBA00022691"/>
    </source>
</evidence>
<dbReference type="PANTHER" id="PTHR11061:SF30">
    <property type="entry name" value="TRNA (URACIL(54)-C(5))-METHYLTRANSFERASE"/>
    <property type="match status" value="1"/>
</dbReference>
<dbReference type="GO" id="GO:0070041">
    <property type="term" value="F:rRNA (uridine-C5-)-methyltransferase activity"/>
    <property type="evidence" value="ECO:0007669"/>
    <property type="project" value="TreeGrafter"/>
</dbReference>
<keyword evidence="2 4" id="KW-0808">Transferase</keyword>
<dbReference type="EMBL" id="FOBS01000015">
    <property type="protein sequence ID" value="SEM43743.1"/>
    <property type="molecule type" value="Genomic_DNA"/>
</dbReference>
<organism evidence="7 8">
    <name type="scientific">Syntrophus gentianae</name>
    <dbReference type="NCBI Taxonomy" id="43775"/>
    <lineage>
        <taxon>Bacteria</taxon>
        <taxon>Pseudomonadati</taxon>
        <taxon>Thermodesulfobacteriota</taxon>
        <taxon>Syntrophia</taxon>
        <taxon>Syntrophales</taxon>
        <taxon>Syntrophaceae</taxon>
        <taxon>Syntrophus</taxon>
    </lineage>
</organism>
<evidence type="ECO:0000256" key="2">
    <source>
        <dbReference type="ARBA" id="ARBA00022679"/>
    </source>
</evidence>
<dbReference type="InterPro" id="IPR030391">
    <property type="entry name" value="MeTrfase_TrmA_CS"/>
</dbReference>
<sequence>MEKRIEIGDRLEVTMDSVAFGGSGVGRHGRLVLFVPFAVDGDTVEIEIDGIRRSYATGRICRILNPSPFRTEAKCPHYERCGGCQYQHIAYAHQLELKKRQVGEALARIGKVPDPPVREVLPSPMPYAYRGKAEFHLRFAPGKSALIGYKEAADSRIVPVSRCEIVDESINRSLDMLRKKLEGPSPSNRRGGKGEERVVLWSEAGAASVEPGHSPVRGNRVLRQVKGKILRVPAWGFFQANSSLVETMVDTVVRACALSGAENLLDAYCGSGLFSLFLAPRVQRLFGVDGDREAIGCAEENLREEGVSNGEFYAGDVGEILKKHFLERKTPVDVVVLDPPRIGCSADVLDGLLRLKPSRIVYISCNPTTQARDMRRLLDGGYTLKELQPLDMFPQTKHIEVAGILER</sequence>